<gene>
    <name evidence="1" type="ORF">CSUI_008256</name>
</gene>
<dbReference type="AlphaFoldDB" id="A0A2C6JPR7"/>
<dbReference type="PROSITE" id="PS51257">
    <property type="entry name" value="PROKAR_LIPOPROTEIN"/>
    <property type="match status" value="1"/>
</dbReference>
<sequence>MTRYGLCSAEASGSLSFPSLLGAPFLLGCEPGRINLISSPDTHKLLTRAGDGSSPCSLYPVQSRVSEEDVYNRFLG</sequence>
<comment type="caution">
    <text evidence="1">The sequence shown here is derived from an EMBL/GenBank/DDBJ whole genome shotgun (WGS) entry which is preliminary data.</text>
</comment>
<dbReference type="Proteomes" id="UP000221165">
    <property type="component" value="Unassembled WGS sequence"/>
</dbReference>
<name>A0A2C6JPR7_9APIC</name>
<dbReference type="EMBL" id="MIGC01004576">
    <property type="protein sequence ID" value="PHJ17921.1"/>
    <property type="molecule type" value="Genomic_DNA"/>
</dbReference>
<feature type="non-terminal residue" evidence="1">
    <location>
        <position position="76"/>
    </location>
</feature>
<evidence type="ECO:0000313" key="1">
    <source>
        <dbReference type="EMBL" id="PHJ17921.1"/>
    </source>
</evidence>
<organism evidence="1 2">
    <name type="scientific">Cystoisospora suis</name>
    <dbReference type="NCBI Taxonomy" id="483139"/>
    <lineage>
        <taxon>Eukaryota</taxon>
        <taxon>Sar</taxon>
        <taxon>Alveolata</taxon>
        <taxon>Apicomplexa</taxon>
        <taxon>Conoidasida</taxon>
        <taxon>Coccidia</taxon>
        <taxon>Eucoccidiorida</taxon>
        <taxon>Eimeriorina</taxon>
        <taxon>Sarcocystidae</taxon>
        <taxon>Cystoisospora</taxon>
    </lineage>
</organism>
<dbReference type="VEuPathDB" id="ToxoDB:CSUI_008256"/>
<evidence type="ECO:0000313" key="2">
    <source>
        <dbReference type="Proteomes" id="UP000221165"/>
    </source>
</evidence>
<proteinExistence type="predicted"/>
<accession>A0A2C6JPR7</accession>
<protein>
    <submittedName>
        <fullName evidence="1">Uncharacterized protein</fullName>
    </submittedName>
</protein>
<dbReference type="RefSeq" id="XP_067919635.1">
    <property type="nucleotide sequence ID" value="XM_068068390.1"/>
</dbReference>
<dbReference type="GeneID" id="94431601"/>
<reference evidence="1 2" key="1">
    <citation type="journal article" date="2017" name="Int. J. Parasitol.">
        <title>The genome of the protozoan parasite Cystoisospora suis and a reverse vaccinology approach to identify vaccine candidates.</title>
        <authorList>
            <person name="Palmieri N."/>
            <person name="Shrestha A."/>
            <person name="Ruttkowski B."/>
            <person name="Beck T."/>
            <person name="Vogl C."/>
            <person name="Tomley F."/>
            <person name="Blake D.P."/>
            <person name="Joachim A."/>
        </authorList>
    </citation>
    <scope>NUCLEOTIDE SEQUENCE [LARGE SCALE GENOMIC DNA]</scope>
    <source>
        <strain evidence="1 2">Wien I</strain>
    </source>
</reference>
<keyword evidence="2" id="KW-1185">Reference proteome</keyword>